<evidence type="ECO:0000313" key="2">
    <source>
        <dbReference type="Proteomes" id="UP001178461"/>
    </source>
</evidence>
<proteinExistence type="predicted"/>
<accession>A0AA35KE74</accession>
<gene>
    <name evidence="1" type="ORF">PODLI_1B007977</name>
</gene>
<sequence length="103" mass="11548">MFSLPTEQIALNVGLGWEKALKRHWLQLGGKIASAPSLGSRSLGRNVQWLSLTLEVQGLCVTPPILVWHACCPNNFFHVWGTCMPWSFSFSSQLLIVKYTQDC</sequence>
<keyword evidence="2" id="KW-1185">Reference proteome</keyword>
<organism evidence="1 2">
    <name type="scientific">Podarcis lilfordi</name>
    <name type="common">Lilford's wall lizard</name>
    <dbReference type="NCBI Taxonomy" id="74358"/>
    <lineage>
        <taxon>Eukaryota</taxon>
        <taxon>Metazoa</taxon>
        <taxon>Chordata</taxon>
        <taxon>Craniata</taxon>
        <taxon>Vertebrata</taxon>
        <taxon>Euteleostomi</taxon>
        <taxon>Lepidosauria</taxon>
        <taxon>Squamata</taxon>
        <taxon>Bifurcata</taxon>
        <taxon>Unidentata</taxon>
        <taxon>Episquamata</taxon>
        <taxon>Laterata</taxon>
        <taxon>Lacertibaenia</taxon>
        <taxon>Lacertidae</taxon>
        <taxon>Podarcis</taxon>
    </lineage>
</organism>
<dbReference type="Proteomes" id="UP001178461">
    <property type="component" value="Chromosome 5"/>
</dbReference>
<reference evidence="1" key="1">
    <citation type="submission" date="2022-12" db="EMBL/GenBank/DDBJ databases">
        <authorList>
            <person name="Alioto T."/>
            <person name="Alioto T."/>
            <person name="Gomez Garrido J."/>
        </authorList>
    </citation>
    <scope>NUCLEOTIDE SEQUENCE</scope>
</reference>
<evidence type="ECO:0000313" key="1">
    <source>
        <dbReference type="EMBL" id="CAI5775921.1"/>
    </source>
</evidence>
<name>A0AA35KE74_9SAUR</name>
<dbReference type="EMBL" id="OX395130">
    <property type="protein sequence ID" value="CAI5775921.1"/>
    <property type="molecule type" value="Genomic_DNA"/>
</dbReference>
<protein>
    <submittedName>
        <fullName evidence="1">Uncharacterized protein</fullName>
    </submittedName>
</protein>
<dbReference type="AlphaFoldDB" id="A0AA35KE74"/>